<keyword evidence="5 10" id="KW-0812">Transmembrane</keyword>
<evidence type="ECO:0000256" key="7">
    <source>
        <dbReference type="ARBA" id="ARBA00023078"/>
    </source>
</evidence>
<keyword evidence="8 10" id="KW-0472">Membrane</keyword>
<organism evidence="11">
    <name type="scientific">Antithamnionella ternifolia</name>
    <dbReference type="NCBI Taxonomy" id="207919"/>
    <lineage>
        <taxon>Eukaryota</taxon>
        <taxon>Rhodophyta</taxon>
        <taxon>Florideophyceae</taxon>
        <taxon>Rhodymeniophycidae</taxon>
        <taxon>Ceramiales</taxon>
        <taxon>Ceramiaceae</taxon>
        <taxon>Antithamnionella</taxon>
    </lineage>
</organism>
<dbReference type="GO" id="GO:0055035">
    <property type="term" value="C:plastid thylakoid membrane"/>
    <property type="evidence" value="ECO:0007669"/>
    <property type="project" value="UniProtKB-SubCell"/>
</dbReference>
<evidence type="ECO:0000256" key="6">
    <source>
        <dbReference type="ARBA" id="ARBA00022989"/>
    </source>
</evidence>
<evidence type="ECO:0000313" key="11">
    <source>
        <dbReference type="EMBL" id="QCI04047.1"/>
    </source>
</evidence>
<dbReference type="AlphaFoldDB" id="A0A4D6WJL1"/>
<evidence type="ECO:0000256" key="2">
    <source>
        <dbReference type="ARBA" id="ARBA00008198"/>
    </source>
</evidence>
<keyword evidence="7 10" id="KW-0793">Thylakoid</keyword>
<sequence>MSQIQTDNIIGSRRLSNYWWATVILVGGLSFFLVGLSSYLHKPILPITISNELVFLPQGVVMTFYGTTGICVSIFLWLTIFWNVGSGYNEFNIESGMITIFRRGFPGKNRILKLTYYINEIQAIKVSIKDGIATKREIYLKTKDLREIPLTNVGQPLLLSEIENKANNLAKFLGVVLEGLD</sequence>
<dbReference type="HAMAP" id="MF_00437">
    <property type="entry name" value="Ycf4"/>
    <property type="match status" value="1"/>
</dbReference>
<accession>A0A4D6WJL1</accession>
<proteinExistence type="inferred from homology"/>
<comment type="subcellular location">
    <subcellularLocation>
        <location evidence="10">Cellular thylakoid membrane</location>
        <topology evidence="10">Multi-pass membrane protein</topology>
    </subcellularLocation>
    <subcellularLocation>
        <location evidence="9">Plastid thylakoid membrane</location>
        <topology evidence="9">Multi-pass membrane protein</topology>
    </subcellularLocation>
</comment>
<evidence type="ECO:0000256" key="3">
    <source>
        <dbReference type="ARBA" id="ARBA00015395"/>
    </source>
</evidence>
<reference evidence="11" key="1">
    <citation type="journal article" date="2019" name="Mol. Phylogenet. Evol.">
        <title>Morphological evolution and classification of the red algal order Ceramiales inferred using plastid phylogenomics.</title>
        <authorList>
            <person name="Diaz-Tapia P."/>
            <person name="Pasella M.M."/>
            <person name="Verbruggen H."/>
            <person name="Maggs C.A."/>
        </authorList>
    </citation>
    <scope>NUCLEOTIDE SEQUENCE</scope>
    <source>
        <strain evidence="11">PD2956</strain>
    </source>
</reference>
<dbReference type="GO" id="GO:0009522">
    <property type="term" value="C:photosystem I"/>
    <property type="evidence" value="ECO:0007669"/>
    <property type="project" value="InterPro"/>
</dbReference>
<comment type="function">
    <text evidence="1 10">Seems to be required for the assembly of the photosystem I complex.</text>
</comment>
<gene>
    <name evidence="10 11" type="primary">ycf4</name>
</gene>
<dbReference type="PANTHER" id="PTHR33288">
    <property type="match status" value="1"/>
</dbReference>
<dbReference type="Pfam" id="PF02392">
    <property type="entry name" value="Ycf4"/>
    <property type="match status" value="1"/>
</dbReference>
<reference evidence="11" key="2">
    <citation type="submission" date="2019-04" db="EMBL/GenBank/DDBJ databases">
        <authorList>
            <person name="Pasella M."/>
        </authorList>
    </citation>
    <scope>NUCLEOTIDE SEQUENCE</scope>
    <source>
        <strain evidence="11">PD2956</strain>
    </source>
</reference>
<keyword evidence="11" id="KW-0934">Plastid</keyword>
<keyword evidence="4 10" id="KW-0602">Photosynthesis</keyword>
<evidence type="ECO:0000256" key="4">
    <source>
        <dbReference type="ARBA" id="ARBA00022531"/>
    </source>
</evidence>
<evidence type="ECO:0000256" key="10">
    <source>
        <dbReference type="HAMAP-Rule" id="MF_00437"/>
    </source>
</evidence>
<protein>
    <recommendedName>
        <fullName evidence="3 10">Photosystem I assembly protein Ycf4</fullName>
    </recommendedName>
</protein>
<dbReference type="PANTHER" id="PTHR33288:SF4">
    <property type="entry name" value="PHOTOSYSTEM I ASSEMBLY PROTEIN YCF4"/>
    <property type="match status" value="1"/>
</dbReference>
<evidence type="ECO:0000256" key="1">
    <source>
        <dbReference type="ARBA" id="ARBA00002862"/>
    </source>
</evidence>
<name>A0A4D6WJL1_9FLOR</name>
<keyword evidence="6 10" id="KW-1133">Transmembrane helix</keyword>
<evidence type="ECO:0000256" key="8">
    <source>
        <dbReference type="ARBA" id="ARBA00023136"/>
    </source>
</evidence>
<dbReference type="InterPro" id="IPR003359">
    <property type="entry name" value="PSI_Ycf4_assembly"/>
</dbReference>
<dbReference type="EMBL" id="MK814608">
    <property type="protein sequence ID" value="QCI04047.1"/>
    <property type="molecule type" value="Genomic_DNA"/>
</dbReference>
<evidence type="ECO:0000256" key="5">
    <source>
        <dbReference type="ARBA" id="ARBA00022692"/>
    </source>
</evidence>
<feature type="transmembrane region" description="Helical" evidence="10">
    <location>
        <begin position="18"/>
        <end position="40"/>
    </location>
</feature>
<dbReference type="GO" id="GO:0015979">
    <property type="term" value="P:photosynthesis"/>
    <property type="evidence" value="ECO:0007669"/>
    <property type="project" value="UniProtKB-UniRule"/>
</dbReference>
<evidence type="ECO:0000256" key="9">
    <source>
        <dbReference type="ARBA" id="ARBA00046286"/>
    </source>
</evidence>
<geneLocation type="plastid" evidence="11"/>
<feature type="transmembrane region" description="Helical" evidence="10">
    <location>
        <begin position="60"/>
        <end position="82"/>
    </location>
</feature>
<dbReference type="NCBIfam" id="NF002712">
    <property type="entry name" value="PRK02542.1"/>
    <property type="match status" value="1"/>
</dbReference>
<comment type="similarity">
    <text evidence="2 10">Belongs to the Ycf4 family.</text>
</comment>